<dbReference type="PANTHER" id="PTHR11697:SF230">
    <property type="entry name" value="ZINC FINGER, MYM DOMAIN CONTAINING 1"/>
    <property type="match status" value="1"/>
</dbReference>
<name>A0AAE0E763_9ROSI</name>
<protein>
    <recommendedName>
        <fullName evidence="3">HAT C-terminal dimerisation domain-containing protein</fullName>
    </recommendedName>
</protein>
<organism evidence="1 2">
    <name type="scientific">Dipteronia sinensis</name>
    <dbReference type="NCBI Taxonomy" id="43782"/>
    <lineage>
        <taxon>Eukaryota</taxon>
        <taxon>Viridiplantae</taxon>
        <taxon>Streptophyta</taxon>
        <taxon>Embryophyta</taxon>
        <taxon>Tracheophyta</taxon>
        <taxon>Spermatophyta</taxon>
        <taxon>Magnoliopsida</taxon>
        <taxon>eudicotyledons</taxon>
        <taxon>Gunneridae</taxon>
        <taxon>Pentapetalae</taxon>
        <taxon>rosids</taxon>
        <taxon>malvids</taxon>
        <taxon>Sapindales</taxon>
        <taxon>Sapindaceae</taxon>
        <taxon>Hippocastanoideae</taxon>
        <taxon>Acereae</taxon>
        <taxon>Dipteronia</taxon>
    </lineage>
</organism>
<accession>A0AAE0E763</accession>
<evidence type="ECO:0000313" key="1">
    <source>
        <dbReference type="EMBL" id="KAK3211958.1"/>
    </source>
</evidence>
<dbReference type="Proteomes" id="UP001281410">
    <property type="component" value="Unassembled WGS sequence"/>
</dbReference>
<gene>
    <name evidence="1" type="ORF">Dsin_016664</name>
</gene>
<dbReference type="InterPro" id="IPR055298">
    <property type="entry name" value="AtLOH3-like"/>
</dbReference>
<dbReference type="EMBL" id="JANJYJ010000005">
    <property type="protein sequence ID" value="KAK3211958.1"/>
    <property type="molecule type" value="Genomic_DNA"/>
</dbReference>
<dbReference type="AlphaFoldDB" id="A0AAE0E763"/>
<reference evidence="1" key="1">
    <citation type="journal article" date="2023" name="Plant J.">
        <title>Genome sequences and population genomics provide insights into the demographic history, inbreeding, and mutation load of two 'living fossil' tree species of Dipteronia.</title>
        <authorList>
            <person name="Feng Y."/>
            <person name="Comes H.P."/>
            <person name="Chen J."/>
            <person name="Zhu S."/>
            <person name="Lu R."/>
            <person name="Zhang X."/>
            <person name="Li P."/>
            <person name="Qiu J."/>
            <person name="Olsen K.M."/>
            <person name="Qiu Y."/>
        </authorList>
    </citation>
    <scope>NUCLEOTIDE SEQUENCE</scope>
    <source>
        <strain evidence="1">NBL</strain>
    </source>
</reference>
<evidence type="ECO:0000313" key="2">
    <source>
        <dbReference type="Proteomes" id="UP001281410"/>
    </source>
</evidence>
<keyword evidence="2" id="KW-1185">Reference proteome</keyword>
<sequence>MFGPTCIVLESLIKNRLNTNIRGEPKGALKVIRSFEFVFILQLMNDVMGITDILCQALQRQSQDILNALHLVRYTKILLHELRQDGWGKFFSTLVSFCERQGIDIPNMSARYKEGTCRSCQQQDHVTVDHYYHVDVFNAVIDFQLMELGTKFPEQTMELLTLSSALDPTKNFESFNIDDICSLAENYYHGDFPQKDLNTLRRQLQHYKNDVIIQAKFQNMTSLSKLCQVLSATRNSQYNFLIDRLIRLVLTLPISTASTEHAFLAMKLVKTSLSNKLANEFLENCMIVYFERELADTIDLDLVIDVLLL</sequence>
<dbReference type="PANTHER" id="PTHR11697">
    <property type="entry name" value="GENERAL TRANSCRIPTION FACTOR 2-RELATED ZINC FINGER PROTEIN"/>
    <property type="match status" value="1"/>
</dbReference>
<comment type="caution">
    <text evidence="1">The sequence shown here is derived from an EMBL/GenBank/DDBJ whole genome shotgun (WGS) entry which is preliminary data.</text>
</comment>
<evidence type="ECO:0008006" key="3">
    <source>
        <dbReference type="Google" id="ProtNLM"/>
    </source>
</evidence>
<proteinExistence type="predicted"/>